<name>A0A0E3ZUC5_9BACT</name>
<dbReference type="Pfam" id="PF04185">
    <property type="entry name" value="Phosphoesterase"/>
    <property type="match status" value="1"/>
</dbReference>
<organism evidence="3 4">
    <name type="scientific">Spirosoma radiotolerans</name>
    <dbReference type="NCBI Taxonomy" id="1379870"/>
    <lineage>
        <taxon>Bacteria</taxon>
        <taxon>Pseudomonadati</taxon>
        <taxon>Bacteroidota</taxon>
        <taxon>Cytophagia</taxon>
        <taxon>Cytophagales</taxon>
        <taxon>Cytophagaceae</taxon>
        <taxon>Spirosoma</taxon>
    </lineage>
</organism>
<dbReference type="HOGENOM" id="CLU_012789_0_0_10"/>
<dbReference type="PANTHER" id="PTHR47197:SF3">
    <property type="entry name" value="DIHYDRO-HEME D1 DEHYDROGENASE"/>
    <property type="match status" value="1"/>
</dbReference>
<dbReference type="AlphaFoldDB" id="A0A0E3ZUC5"/>
<feature type="region of interest" description="Disordered" evidence="2">
    <location>
        <begin position="358"/>
        <end position="384"/>
    </location>
</feature>
<evidence type="ECO:0000256" key="1">
    <source>
        <dbReference type="ARBA" id="ARBA00022801"/>
    </source>
</evidence>
<protein>
    <submittedName>
        <fullName evidence="3">40-residue YVTN family beta-propeller repeat protein</fullName>
    </submittedName>
</protein>
<evidence type="ECO:0000313" key="3">
    <source>
        <dbReference type="EMBL" id="AKD54365.1"/>
    </source>
</evidence>
<dbReference type="Gene3D" id="3.40.720.10">
    <property type="entry name" value="Alkaline Phosphatase, subunit A"/>
    <property type="match status" value="1"/>
</dbReference>
<dbReference type="InterPro" id="IPR007312">
    <property type="entry name" value="Phosphoesterase"/>
</dbReference>
<feature type="compositionally biased region" description="Polar residues" evidence="2">
    <location>
        <begin position="374"/>
        <end position="384"/>
    </location>
</feature>
<dbReference type="InterPro" id="IPR031815">
    <property type="entry name" value="DUF5074"/>
</dbReference>
<dbReference type="SUPFAM" id="SSF53649">
    <property type="entry name" value="Alkaline phosphatase-like"/>
    <property type="match status" value="1"/>
</dbReference>
<dbReference type="Proteomes" id="UP000033054">
    <property type="component" value="Chromosome"/>
</dbReference>
<keyword evidence="4" id="KW-1185">Reference proteome</keyword>
<dbReference type="InterPro" id="IPR017850">
    <property type="entry name" value="Alkaline_phosphatase_core_sf"/>
</dbReference>
<dbReference type="OrthoDB" id="145213at2"/>
<dbReference type="PATRIC" id="fig|1379870.5.peg.1085"/>
<dbReference type="Gene3D" id="2.130.10.10">
    <property type="entry name" value="YVTN repeat-like/Quinoprotein amine dehydrogenase"/>
    <property type="match status" value="2"/>
</dbReference>
<dbReference type="InterPro" id="IPR011045">
    <property type="entry name" value="N2O_reductase_N"/>
</dbReference>
<sequence>MAQRTTLLSVVSFLLLSFLIISCHRTSSKTSSADEAAVYQKLAAARVQLPNGWALTPPGQSVNLDDLPLNLVVSPSKKYLAVTNNGQSTQSITLLDAQTQQVLDTAKVSKAYLGLAFSADEKRLYASGGNDNKILVYTIDNGQLMPDEPILLAKPWPVKLSPTGLCVDDAKNRLYIVTKEDSALYVADTQTKKTLNRINLGKAAYTCLLSPDKNELFVSLWGGSGVLVINTNTLAITAKIATNKNPNDLLLTHDGKYLFVANGNDNTVALIDVAKRQVIETLTTSLFPNAPVGTTPNGLALSDDENTLYIANADNNCLAVFDVTRKGHSHSSGFIPTGWYPTSVKVLGSKILVTNGKGFSSKANPKGPNPVRSRASQQVGPNPQANAGPVQYIAGLFKGTLSIIDVPTVNVLAAYSRLVYANTPYTKSKEQRAEGEAGNPIPMRVGDKSPIKYVFYIIKENRTYDQVLGDMSEGNGDPALCLFPQKITPNQHALAKQFVLLDNFYVDAEVSADGHNWSSAAYANDYVEKNWVTSYGGRGGTYDYEGQKEIAHPRDGFIWDHCQRAGISFRSYGWFVDNKPNIKVLEGHNCPDFKGFDLAYQDTRREEVWEKDFDQLLAAGTLPKLNTVRFGNDHTSGARVGLPTPEAAVADNDLAVGRFVEHIAKSPIWKESVVFILEDDAQNGPDHVDAHRSIAFVAGGFVKRGYVDHTMYSTSGLLRTMELILGLKPMSQYDAAATPMWRCFAKTADSSPYVAQAAEVDISEKNVAVNSNSRRSSQFNLSRPDDIDDLVFSEIVWQTVRGSKSTMPAPRRGAFVRLGKKVDDDDDDDDD</sequence>
<dbReference type="PROSITE" id="PS51257">
    <property type="entry name" value="PROKAR_LIPOPROTEIN"/>
    <property type="match status" value="1"/>
</dbReference>
<feature type="region of interest" description="Disordered" evidence="2">
    <location>
        <begin position="803"/>
        <end position="831"/>
    </location>
</feature>
<dbReference type="SUPFAM" id="SSF101898">
    <property type="entry name" value="NHL repeat"/>
    <property type="match status" value="1"/>
</dbReference>
<dbReference type="STRING" id="1379870.SD10_05000"/>
<evidence type="ECO:0000313" key="4">
    <source>
        <dbReference type="Proteomes" id="UP000033054"/>
    </source>
</evidence>
<keyword evidence="1" id="KW-0378">Hydrolase</keyword>
<dbReference type="Pfam" id="PF16819">
    <property type="entry name" value="DUF5074"/>
    <property type="match status" value="1"/>
</dbReference>
<reference evidence="3 4" key="1">
    <citation type="journal article" date="2014" name="Curr. Microbiol.">
        <title>Spirosoma radiotolerans sp. nov., a gamma-radiation-resistant bacterium isolated from gamma ray-irradiated soil.</title>
        <authorList>
            <person name="Lee J.J."/>
            <person name="Srinivasan S."/>
            <person name="Lim S."/>
            <person name="Joe M."/>
            <person name="Im S."/>
            <person name="Bae S.I."/>
            <person name="Park K.R."/>
            <person name="Han J.H."/>
            <person name="Park S.H."/>
            <person name="Joo B.M."/>
            <person name="Park S.J."/>
            <person name="Kim M.K."/>
        </authorList>
    </citation>
    <scope>NUCLEOTIDE SEQUENCE [LARGE SCALE GENOMIC DNA]</scope>
    <source>
        <strain evidence="3 4">DG5A</strain>
    </source>
</reference>
<dbReference type="PANTHER" id="PTHR47197">
    <property type="entry name" value="PROTEIN NIRF"/>
    <property type="match status" value="1"/>
</dbReference>
<dbReference type="InterPro" id="IPR051200">
    <property type="entry name" value="Host-pathogen_enzymatic-act"/>
</dbReference>
<dbReference type="InterPro" id="IPR015943">
    <property type="entry name" value="WD40/YVTN_repeat-like_dom_sf"/>
</dbReference>
<dbReference type="RefSeq" id="WP_046375961.1">
    <property type="nucleotide sequence ID" value="NZ_CP010429.1"/>
</dbReference>
<gene>
    <name evidence="3" type="ORF">SD10_05000</name>
</gene>
<dbReference type="SUPFAM" id="SSF50974">
    <property type="entry name" value="Nitrous oxide reductase, N-terminal domain"/>
    <property type="match status" value="1"/>
</dbReference>
<dbReference type="GO" id="GO:0016788">
    <property type="term" value="F:hydrolase activity, acting on ester bonds"/>
    <property type="evidence" value="ECO:0007669"/>
    <property type="project" value="InterPro"/>
</dbReference>
<evidence type="ECO:0000256" key="2">
    <source>
        <dbReference type="SAM" id="MobiDB-lite"/>
    </source>
</evidence>
<dbReference type="KEGG" id="srd:SD10_05000"/>
<accession>A0A0E3ZUC5</accession>
<proteinExistence type="predicted"/>
<dbReference type="EMBL" id="CP010429">
    <property type="protein sequence ID" value="AKD54365.1"/>
    <property type="molecule type" value="Genomic_DNA"/>
</dbReference>